<name>A0A1A9MXF4_9BURK</name>
<proteinExistence type="inferred from homology"/>
<gene>
    <name evidence="4" type="ORF">A6V36_18275</name>
    <name evidence="3" type="ORF">A6V37_10455</name>
</gene>
<evidence type="ECO:0000313" key="4">
    <source>
        <dbReference type="EMBL" id="OAJ63434.1"/>
    </source>
</evidence>
<dbReference type="Gene3D" id="3.30.70.100">
    <property type="match status" value="1"/>
</dbReference>
<dbReference type="InterPro" id="IPR051557">
    <property type="entry name" value="NipSnap_domain"/>
</dbReference>
<reference evidence="5 6" key="1">
    <citation type="submission" date="2016-04" db="EMBL/GenBank/DDBJ databases">
        <title>Reclassification of Paraburkholderia panaciterrae (Farh et al. 2015) Dobritsa &amp; Samadpour 2016 as a later homotypic synonym of Paraburkholderia ginsengiterrae (Farh et al. 2015) Dobritsa &amp; Samadpour 2016.</title>
        <authorList>
            <person name="Dobritsa A.P."/>
            <person name="Kutumbaka K."/>
            <person name="Samadpour M."/>
        </authorList>
    </citation>
    <scope>NUCLEOTIDE SEQUENCE [LARGE SCALE GENOMIC DNA]</scope>
    <source>
        <strain evidence="3 6">DCY85</strain>
        <strain evidence="4 5">DCY85-1</strain>
    </source>
</reference>
<dbReference type="AlphaFoldDB" id="A0A1A9MXF4"/>
<dbReference type="Proteomes" id="UP000078116">
    <property type="component" value="Unassembled WGS sequence"/>
</dbReference>
<evidence type="ECO:0000256" key="1">
    <source>
        <dbReference type="ARBA" id="ARBA00005291"/>
    </source>
</evidence>
<dbReference type="OrthoDB" id="8905985at2"/>
<comment type="caution">
    <text evidence="3">The sequence shown here is derived from an EMBL/GenBank/DDBJ whole genome shotgun (WGS) entry which is preliminary data.</text>
</comment>
<sequence>MILEERRYTLVPGGISQYIAQYGALGRESQERHLGKMVGCFQSEVGELNQLIFLWRYESMADRETRRAALMADARFAEFRKSVRALLVQQKNCILNAVVFPEATP</sequence>
<dbReference type="PANTHER" id="PTHR21017">
    <property type="entry name" value="NIPSNAP-RELATED"/>
    <property type="match status" value="1"/>
</dbReference>
<evidence type="ECO:0000313" key="6">
    <source>
        <dbReference type="Proteomes" id="UP000078116"/>
    </source>
</evidence>
<dbReference type="InterPro" id="IPR011008">
    <property type="entry name" value="Dimeric_a/b-barrel"/>
</dbReference>
<dbReference type="EMBL" id="LXJZ01000020">
    <property type="protein sequence ID" value="OAJ63434.1"/>
    <property type="molecule type" value="Genomic_DNA"/>
</dbReference>
<dbReference type="STRING" id="1462993.A6V36_18275"/>
<dbReference type="Proteomes" id="UP000077961">
    <property type="component" value="Unassembled WGS sequence"/>
</dbReference>
<comment type="similarity">
    <text evidence="1">Belongs to the NipSnap family.</text>
</comment>
<accession>A0A1A9MXF4</accession>
<evidence type="ECO:0000259" key="2">
    <source>
        <dbReference type="Pfam" id="PF07978"/>
    </source>
</evidence>
<keyword evidence="5" id="KW-1185">Reference proteome</keyword>
<dbReference type="EMBL" id="LXKA01000382">
    <property type="protein sequence ID" value="OAJ52071.1"/>
    <property type="molecule type" value="Genomic_DNA"/>
</dbReference>
<evidence type="ECO:0000313" key="3">
    <source>
        <dbReference type="EMBL" id="OAJ52071.1"/>
    </source>
</evidence>
<dbReference type="PANTHER" id="PTHR21017:SF17">
    <property type="entry name" value="PROTEIN NIPSNAP"/>
    <property type="match status" value="1"/>
</dbReference>
<dbReference type="RefSeq" id="WP_064265099.1">
    <property type="nucleotide sequence ID" value="NZ_LXJZ01000020.1"/>
</dbReference>
<organism evidence="3 6">
    <name type="scientific">Paraburkholderia ginsengiterrae</name>
    <dbReference type="NCBI Taxonomy" id="1462993"/>
    <lineage>
        <taxon>Bacteria</taxon>
        <taxon>Pseudomonadati</taxon>
        <taxon>Pseudomonadota</taxon>
        <taxon>Betaproteobacteria</taxon>
        <taxon>Burkholderiales</taxon>
        <taxon>Burkholderiaceae</taxon>
        <taxon>Paraburkholderia</taxon>
    </lineage>
</organism>
<dbReference type="Pfam" id="PF07978">
    <property type="entry name" value="NIPSNAP"/>
    <property type="match status" value="1"/>
</dbReference>
<protein>
    <submittedName>
        <fullName evidence="3">NIPSNAP family containing protein</fullName>
    </submittedName>
</protein>
<dbReference type="InterPro" id="IPR012577">
    <property type="entry name" value="NIPSNAP"/>
</dbReference>
<feature type="domain" description="NIPSNAP" evidence="2">
    <location>
        <begin position="4"/>
        <end position="99"/>
    </location>
</feature>
<dbReference type="SUPFAM" id="SSF54909">
    <property type="entry name" value="Dimeric alpha+beta barrel"/>
    <property type="match status" value="1"/>
</dbReference>
<evidence type="ECO:0000313" key="5">
    <source>
        <dbReference type="Proteomes" id="UP000077961"/>
    </source>
</evidence>